<protein>
    <submittedName>
        <fullName evidence="2">Uncharacterized protein</fullName>
    </submittedName>
</protein>
<reference evidence="2 3" key="1">
    <citation type="submission" date="2015-06" db="EMBL/GenBank/DDBJ databases">
        <title>New insights into the roles of widespread benthic archaea in carbon and nitrogen cycling.</title>
        <authorList>
            <person name="Lazar C.S."/>
            <person name="Baker B.J."/>
            <person name="Seitz K.W."/>
            <person name="Hyde A.S."/>
            <person name="Dick G.J."/>
            <person name="Hinrichs K.-U."/>
            <person name="Teske A.P."/>
        </authorList>
    </citation>
    <scope>NUCLEOTIDE SEQUENCE [LARGE SCALE GENOMIC DNA]</scope>
    <source>
        <strain evidence="2">DG-45</strain>
    </source>
</reference>
<sequence length="81" mass="9243">MAFSSKDNGDVELRPSAYMTPAHADESLYIGVWSESEEDLMEPLKLALIIGANLFGVYALFRIGQVLYWFIRDRASKREEL</sequence>
<dbReference type="EMBL" id="LFWZ01000005">
    <property type="protein sequence ID" value="KON31422.1"/>
    <property type="molecule type" value="Genomic_DNA"/>
</dbReference>
<keyword evidence="1" id="KW-0472">Membrane</keyword>
<accession>A0A0M0BS58</accession>
<feature type="transmembrane region" description="Helical" evidence="1">
    <location>
        <begin position="46"/>
        <end position="71"/>
    </location>
</feature>
<gene>
    <name evidence="2" type="ORF">AC482_00875</name>
</gene>
<evidence type="ECO:0000256" key="1">
    <source>
        <dbReference type="SAM" id="Phobius"/>
    </source>
</evidence>
<keyword evidence="1" id="KW-1133">Transmembrane helix</keyword>
<name>A0A0M0BS58_9ARCH</name>
<evidence type="ECO:0000313" key="2">
    <source>
        <dbReference type="EMBL" id="KON31422.1"/>
    </source>
</evidence>
<proteinExistence type="predicted"/>
<keyword evidence="1" id="KW-0812">Transmembrane</keyword>
<organism evidence="2 3">
    <name type="scientific">miscellaneous Crenarchaeota group-15 archaeon DG-45</name>
    <dbReference type="NCBI Taxonomy" id="1685127"/>
    <lineage>
        <taxon>Archaea</taxon>
        <taxon>Candidatus Bathyarchaeota</taxon>
        <taxon>MCG-15</taxon>
    </lineage>
</organism>
<evidence type="ECO:0000313" key="3">
    <source>
        <dbReference type="Proteomes" id="UP000037210"/>
    </source>
</evidence>
<dbReference type="Proteomes" id="UP000037210">
    <property type="component" value="Unassembled WGS sequence"/>
</dbReference>
<dbReference type="AlphaFoldDB" id="A0A0M0BS58"/>
<comment type="caution">
    <text evidence="2">The sequence shown here is derived from an EMBL/GenBank/DDBJ whole genome shotgun (WGS) entry which is preliminary data.</text>
</comment>